<evidence type="ECO:0000256" key="2">
    <source>
        <dbReference type="ARBA" id="ARBA00021897"/>
    </source>
</evidence>
<evidence type="ECO:0000313" key="11">
    <source>
        <dbReference type="Proteomes" id="UP000637980"/>
    </source>
</evidence>
<proteinExistence type="inferred from homology"/>
<dbReference type="SUPFAM" id="SSF101801">
    <property type="entry name" value="Surface presentation of antigens (SPOA)"/>
    <property type="match status" value="1"/>
</dbReference>
<dbReference type="Proteomes" id="UP000637980">
    <property type="component" value="Unassembled WGS sequence"/>
</dbReference>
<comment type="similarity">
    <text evidence="1 7">Belongs to the FliN/MopA/SpaO family.</text>
</comment>
<evidence type="ECO:0000256" key="3">
    <source>
        <dbReference type="ARBA" id="ARBA00022475"/>
    </source>
</evidence>
<evidence type="ECO:0000256" key="6">
    <source>
        <dbReference type="ARBA" id="ARBA00023136"/>
    </source>
</evidence>
<evidence type="ECO:0000256" key="7">
    <source>
        <dbReference type="RuleBase" id="RU362074"/>
    </source>
</evidence>
<comment type="function">
    <text evidence="7">FliN is one of three proteins (FliG, FliN, FliM) that form the rotor-mounted switch complex (C ring), located at the base of the basal body. This complex interacts with the CheY and CheZ chemotaxis proteins, in addition to contacting components of the motor that determine the direction of flagellar rotation.</text>
</comment>
<dbReference type="InterPro" id="IPR036429">
    <property type="entry name" value="SpoA-like_sf"/>
</dbReference>
<evidence type="ECO:0000256" key="1">
    <source>
        <dbReference type="ARBA" id="ARBA00009226"/>
    </source>
</evidence>
<accession>A0ABQ3DY32</accession>
<reference evidence="11" key="1">
    <citation type="journal article" date="2019" name="Int. J. Syst. Evol. Microbiol.">
        <title>The Global Catalogue of Microorganisms (GCM) 10K type strain sequencing project: providing services to taxonomists for standard genome sequencing and annotation.</title>
        <authorList>
            <consortium name="The Broad Institute Genomics Platform"/>
            <consortium name="The Broad Institute Genome Sequencing Center for Infectious Disease"/>
            <person name="Wu L."/>
            <person name="Ma J."/>
        </authorList>
    </citation>
    <scope>NUCLEOTIDE SEQUENCE [LARGE SCALE GENOMIC DNA]</scope>
    <source>
        <strain evidence="11">KCTC 12861</strain>
    </source>
</reference>
<organism evidence="10 11">
    <name type="scientific">Pseudovibrio japonicus</name>
    <dbReference type="NCBI Taxonomy" id="366534"/>
    <lineage>
        <taxon>Bacteria</taxon>
        <taxon>Pseudomonadati</taxon>
        <taxon>Pseudomonadota</taxon>
        <taxon>Alphaproteobacteria</taxon>
        <taxon>Hyphomicrobiales</taxon>
        <taxon>Stappiaceae</taxon>
        <taxon>Pseudovibrio</taxon>
    </lineage>
</organism>
<dbReference type="Gene3D" id="2.30.330.10">
    <property type="entry name" value="SpoA-like"/>
    <property type="match status" value="1"/>
</dbReference>
<dbReference type="PANTHER" id="PTHR43484">
    <property type="match status" value="1"/>
</dbReference>
<dbReference type="InterPro" id="IPR001172">
    <property type="entry name" value="FliN_T3SS_HrcQb"/>
</dbReference>
<dbReference type="InterPro" id="IPR051469">
    <property type="entry name" value="FliN/MopA/SpaO"/>
</dbReference>
<feature type="domain" description="Flagellar motor switch protein FliN-like C-terminal" evidence="9">
    <location>
        <begin position="58"/>
        <end position="131"/>
    </location>
</feature>
<gene>
    <name evidence="10" type="ORF">GCM10007094_03010</name>
</gene>
<keyword evidence="6 7" id="KW-0472">Membrane</keyword>
<name>A0ABQ3DY32_9HYPH</name>
<dbReference type="NCBIfam" id="TIGR02480">
    <property type="entry name" value="fliN"/>
    <property type="match status" value="1"/>
</dbReference>
<dbReference type="EMBL" id="BMXE01000001">
    <property type="protein sequence ID" value="GHB18638.1"/>
    <property type="molecule type" value="Genomic_DNA"/>
</dbReference>
<comment type="subcellular location">
    <subcellularLocation>
        <location evidence="7">Cell membrane</location>
        <topology evidence="7">Peripheral membrane protein</topology>
        <orientation evidence="7">Cytoplasmic side</orientation>
    </subcellularLocation>
    <subcellularLocation>
        <location evidence="7">Bacterial flagellum basal body</location>
    </subcellularLocation>
</comment>
<keyword evidence="3 7" id="KW-1003">Cell membrane</keyword>
<dbReference type="InterPro" id="IPR001543">
    <property type="entry name" value="FliN-like_C"/>
</dbReference>
<dbReference type="InterPro" id="IPR012826">
    <property type="entry name" value="FliN"/>
</dbReference>
<feature type="region of interest" description="Disordered" evidence="8">
    <location>
        <begin position="23"/>
        <end position="50"/>
    </location>
</feature>
<keyword evidence="5 7" id="KW-0283">Flagellar rotation</keyword>
<comment type="caution">
    <text evidence="10">The sequence shown here is derived from an EMBL/GenBank/DDBJ whole genome shotgun (WGS) entry which is preliminary data.</text>
</comment>
<dbReference type="PANTHER" id="PTHR43484:SF1">
    <property type="entry name" value="FLAGELLAR MOTOR SWITCH PROTEIN FLIN"/>
    <property type="match status" value="1"/>
</dbReference>
<keyword evidence="4 7" id="KW-0145">Chemotaxis</keyword>
<evidence type="ECO:0000256" key="5">
    <source>
        <dbReference type="ARBA" id="ARBA00022779"/>
    </source>
</evidence>
<evidence type="ECO:0000256" key="8">
    <source>
        <dbReference type="SAM" id="MobiDB-lite"/>
    </source>
</evidence>
<sequence>MSSSNEMSDEALALQWEAAASEAEMDMDMAAPASTPQSTAAQPEKGVSNENVDRNLDAVLGIPVDMQVVLGSATMPVASLLKLGRGAVIPLDHRVGEPVDIVVNGRTVARGEIVVVEDDNSRFGVSLTEIVGAKGSYN</sequence>
<evidence type="ECO:0000256" key="4">
    <source>
        <dbReference type="ARBA" id="ARBA00022500"/>
    </source>
</evidence>
<evidence type="ECO:0000259" key="9">
    <source>
        <dbReference type="Pfam" id="PF01052"/>
    </source>
</evidence>
<evidence type="ECO:0000313" key="10">
    <source>
        <dbReference type="EMBL" id="GHB18638.1"/>
    </source>
</evidence>
<dbReference type="Pfam" id="PF01052">
    <property type="entry name" value="FliMN_C"/>
    <property type="match status" value="1"/>
</dbReference>
<feature type="compositionally biased region" description="Low complexity" evidence="8">
    <location>
        <begin position="23"/>
        <end position="43"/>
    </location>
</feature>
<keyword evidence="11" id="KW-1185">Reference proteome</keyword>
<dbReference type="PRINTS" id="PR00956">
    <property type="entry name" value="FLGMOTORFLIN"/>
</dbReference>
<keyword evidence="7" id="KW-0975">Bacterial flagellum</keyword>
<protein>
    <recommendedName>
        <fullName evidence="2 7">Flagellar motor switch protein FliN</fullName>
    </recommendedName>
</protein>